<comment type="caution">
    <text evidence="1">The sequence shown here is derived from an EMBL/GenBank/DDBJ whole genome shotgun (WGS) entry which is preliminary data.</text>
</comment>
<proteinExistence type="predicted"/>
<dbReference type="Proteomes" id="UP001328107">
    <property type="component" value="Unassembled WGS sequence"/>
</dbReference>
<dbReference type="AlphaFoldDB" id="A0AAN4ZE01"/>
<protein>
    <submittedName>
        <fullName evidence="1">Uncharacterized protein</fullName>
    </submittedName>
</protein>
<keyword evidence="2" id="KW-1185">Reference proteome</keyword>
<feature type="non-terminal residue" evidence="1">
    <location>
        <position position="129"/>
    </location>
</feature>
<evidence type="ECO:0000313" key="2">
    <source>
        <dbReference type="Proteomes" id="UP001328107"/>
    </source>
</evidence>
<dbReference type="EMBL" id="BTRK01000002">
    <property type="protein sequence ID" value="GMR35250.1"/>
    <property type="molecule type" value="Genomic_DNA"/>
</dbReference>
<sequence length="129" mass="14455">ADSLLLHVLVVLLTIRRCVAVLLLGRFGALVVARELLRVELARDVVEHTVRDERQHGQENAYDLPGDRRCSALYEVLAHKRLEIERVLLWLLGQHTVDRLAVLEDVGVVGSAEEAEIVVDHPDRSLARG</sequence>
<name>A0AAN4ZE01_9BILA</name>
<organism evidence="1 2">
    <name type="scientific">Pristionchus mayeri</name>
    <dbReference type="NCBI Taxonomy" id="1317129"/>
    <lineage>
        <taxon>Eukaryota</taxon>
        <taxon>Metazoa</taxon>
        <taxon>Ecdysozoa</taxon>
        <taxon>Nematoda</taxon>
        <taxon>Chromadorea</taxon>
        <taxon>Rhabditida</taxon>
        <taxon>Rhabditina</taxon>
        <taxon>Diplogasteromorpha</taxon>
        <taxon>Diplogasteroidea</taxon>
        <taxon>Neodiplogasteridae</taxon>
        <taxon>Pristionchus</taxon>
    </lineage>
</organism>
<accession>A0AAN4ZE01</accession>
<gene>
    <name evidence="1" type="ORF">PMAYCL1PPCAC_05445</name>
</gene>
<evidence type="ECO:0000313" key="1">
    <source>
        <dbReference type="EMBL" id="GMR35250.1"/>
    </source>
</evidence>
<feature type="non-terminal residue" evidence="1">
    <location>
        <position position="1"/>
    </location>
</feature>
<reference evidence="2" key="1">
    <citation type="submission" date="2022-10" db="EMBL/GenBank/DDBJ databases">
        <title>Genome assembly of Pristionchus species.</title>
        <authorList>
            <person name="Yoshida K."/>
            <person name="Sommer R.J."/>
        </authorList>
    </citation>
    <scope>NUCLEOTIDE SEQUENCE [LARGE SCALE GENOMIC DNA]</scope>
    <source>
        <strain evidence="2">RS5460</strain>
    </source>
</reference>